<organism evidence="1 2">
    <name type="scientific">Coemansia nantahalensis</name>
    <dbReference type="NCBI Taxonomy" id="2789366"/>
    <lineage>
        <taxon>Eukaryota</taxon>
        <taxon>Fungi</taxon>
        <taxon>Fungi incertae sedis</taxon>
        <taxon>Zoopagomycota</taxon>
        <taxon>Kickxellomycotina</taxon>
        <taxon>Kickxellomycetes</taxon>
        <taxon>Kickxellales</taxon>
        <taxon>Kickxellaceae</taxon>
        <taxon>Coemansia</taxon>
    </lineage>
</organism>
<gene>
    <name evidence="1" type="ORF">IWQ57_004284</name>
</gene>
<keyword evidence="2" id="KW-1185">Reference proteome</keyword>
<comment type="caution">
    <text evidence="1">The sequence shown here is derived from an EMBL/GenBank/DDBJ whole genome shotgun (WGS) entry which is preliminary data.</text>
</comment>
<dbReference type="Proteomes" id="UP001140234">
    <property type="component" value="Unassembled WGS sequence"/>
</dbReference>
<accession>A0ACC1JSL5</accession>
<reference evidence="1" key="1">
    <citation type="submission" date="2022-07" db="EMBL/GenBank/DDBJ databases">
        <title>Phylogenomic reconstructions and comparative analyses of Kickxellomycotina fungi.</title>
        <authorList>
            <person name="Reynolds N.K."/>
            <person name="Stajich J.E."/>
            <person name="Barry K."/>
            <person name="Grigoriev I.V."/>
            <person name="Crous P."/>
            <person name="Smith M.E."/>
        </authorList>
    </citation>
    <scope>NUCLEOTIDE SEQUENCE</scope>
    <source>
        <strain evidence="1">CBS 109366</strain>
    </source>
</reference>
<protein>
    <submittedName>
        <fullName evidence="1">Uncharacterized protein</fullName>
    </submittedName>
</protein>
<evidence type="ECO:0000313" key="1">
    <source>
        <dbReference type="EMBL" id="KAJ2766630.1"/>
    </source>
</evidence>
<evidence type="ECO:0000313" key="2">
    <source>
        <dbReference type="Proteomes" id="UP001140234"/>
    </source>
</evidence>
<proteinExistence type="predicted"/>
<sequence length="432" mass="45679">MGAAGHSVLDRLTVLCLVEELGVGKWSTVAEFLSGHDRQPAGRAPGYTQEECHAIYAAAVREYSGGPGQRPGADALRRAICGLKRRRLDEVRDALGRNARELAALASMADGAARDARVPEEKGAPSLAAAKSPQASAAGARERQGMAPAAASASVGVAERASEAAAPAAPRSVAGNDADVEEHSGSSDDDHGAASDDESARPSPDIPDAVPKIAKTASGRVMSPEPVETPTSATEPSAHGHAHSAALRAGSSTAEEQQLKNWKKNVTMVWREISGHRYGGMFLSPIKLSDAPRYYEAIRKPLDLKTIKNRVRDEDITTTVEFYRDVMHMLLNALMYNAEDTEVHHMAMEILPDAQACVEQLLQAEAAVKQPSEGGGGGGGGSSSAVLVEERSASIGLSPRDEDHDGDDSDASAPARRRRRVASERVSRHLRA</sequence>
<name>A0ACC1JSL5_9FUNG</name>
<dbReference type="EMBL" id="JANBUJ010001644">
    <property type="protein sequence ID" value="KAJ2766630.1"/>
    <property type="molecule type" value="Genomic_DNA"/>
</dbReference>